<comment type="caution">
    <text evidence="1">The sequence shown here is derived from an EMBL/GenBank/DDBJ whole genome shotgun (WGS) entry which is preliminary data.</text>
</comment>
<keyword evidence="2" id="KW-1185">Reference proteome</keyword>
<dbReference type="HOGENOM" id="CLU_3342158_0_0_9"/>
<organism evidence="1 2">
    <name type="scientific">Clostridium butyricum E4 str. BoNT E BL5262</name>
    <dbReference type="NCBI Taxonomy" id="632245"/>
    <lineage>
        <taxon>Bacteria</taxon>
        <taxon>Bacillati</taxon>
        <taxon>Bacillota</taxon>
        <taxon>Clostridia</taxon>
        <taxon>Eubacteriales</taxon>
        <taxon>Clostridiaceae</taxon>
        <taxon>Clostridium</taxon>
    </lineage>
</organism>
<sequence length="37" mass="4658">MMDVQLYLLNLKKIKRYWKVYMDIKKYEKVYGNILTN</sequence>
<dbReference type="Proteomes" id="UP000003081">
    <property type="component" value="Unassembled WGS sequence"/>
</dbReference>
<protein>
    <submittedName>
        <fullName evidence="1">Uncharacterized protein</fullName>
    </submittedName>
</protein>
<name>C4IC47_CLOBU</name>
<dbReference type="AlphaFoldDB" id="C4IC47"/>
<evidence type="ECO:0000313" key="1">
    <source>
        <dbReference type="EMBL" id="EEP56286.1"/>
    </source>
</evidence>
<accession>C4IC47</accession>
<reference evidence="1 2" key="1">
    <citation type="submission" date="2009-08" db="EMBL/GenBank/DDBJ databases">
        <authorList>
            <person name="Shrivastava S."/>
            <person name="Brinkac L.B."/>
            <person name="Brown J.L."/>
            <person name="Bruce D.B."/>
            <person name="Detter C."/>
            <person name="Green L.D."/>
            <person name="Munk C.A."/>
            <person name="Rogers Y.C."/>
            <person name="Tapia R."/>
            <person name="Sims D.R."/>
            <person name="Smith L.A."/>
            <person name="Smith T.J."/>
            <person name="Sutton G."/>
            <person name="Brettin T."/>
        </authorList>
    </citation>
    <scope>NUCLEOTIDE SEQUENCE [LARGE SCALE GENOMIC DNA]</scope>
    <source>
        <strain evidence="2">E4 str. BoNT E BL5262</strain>
    </source>
</reference>
<dbReference type="EMBL" id="ACOM01000001">
    <property type="protein sequence ID" value="EEP56286.1"/>
    <property type="molecule type" value="Genomic_DNA"/>
</dbReference>
<gene>
    <name evidence="1" type="ORF">CLP_0721</name>
</gene>
<proteinExistence type="predicted"/>
<evidence type="ECO:0000313" key="2">
    <source>
        <dbReference type="Proteomes" id="UP000003081"/>
    </source>
</evidence>